<dbReference type="InterPro" id="IPR013087">
    <property type="entry name" value="Znf_C2H2_type"/>
</dbReference>
<proteinExistence type="inferred from homology"/>
<evidence type="ECO:0000256" key="12">
    <source>
        <dbReference type="PROSITE-ProRule" id="PRU00042"/>
    </source>
</evidence>
<comment type="subcellular location">
    <subcellularLocation>
        <location evidence="2">Cytoplasm</location>
    </subcellularLocation>
    <subcellularLocation>
        <location evidence="1">Nucleus</location>
    </subcellularLocation>
</comment>
<protein>
    <submittedName>
        <fullName evidence="15">Zinc finger protein 703-like</fullName>
    </submittedName>
</protein>
<keyword evidence="6" id="KW-0479">Metal-binding</keyword>
<evidence type="ECO:0000256" key="13">
    <source>
        <dbReference type="SAM" id="MobiDB-lite"/>
    </source>
</evidence>
<keyword evidence="10" id="KW-0804">Transcription</keyword>
<keyword evidence="5" id="KW-0678">Repressor</keyword>
<comment type="similarity">
    <text evidence="3">Belongs to the Elbow/Noc family.</text>
</comment>
<reference evidence="15" key="3">
    <citation type="submission" date="2025-09" db="UniProtKB">
        <authorList>
            <consortium name="Ensembl"/>
        </authorList>
    </citation>
    <scope>IDENTIFICATION</scope>
</reference>
<dbReference type="AlphaFoldDB" id="A0A8C5EDW5"/>
<evidence type="ECO:0000256" key="1">
    <source>
        <dbReference type="ARBA" id="ARBA00004123"/>
    </source>
</evidence>
<keyword evidence="11" id="KW-0539">Nucleus</keyword>
<gene>
    <name evidence="15" type="primary">LOC114473335</name>
</gene>
<evidence type="ECO:0000256" key="10">
    <source>
        <dbReference type="ARBA" id="ARBA00023163"/>
    </source>
</evidence>
<organism evidence="15 16">
    <name type="scientific">Gouania willdenowi</name>
    <name type="common">Blunt-snouted clingfish</name>
    <name type="synonym">Lepadogaster willdenowi</name>
    <dbReference type="NCBI Taxonomy" id="441366"/>
    <lineage>
        <taxon>Eukaryota</taxon>
        <taxon>Metazoa</taxon>
        <taxon>Chordata</taxon>
        <taxon>Craniata</taxon>
        <taxon>Vertebrata</taxon>
        <taxon>Euteleostomi</taxon>
        <taxon>Actinopterygii</taxon>
        <taxon>Neopterygii</taxon>
        <taxon>Teleostei</taxon>
        <taxon>Neoteleostei</taxon>
        <taxon>Acanthomorphata</taxon>
        <taxon>Ovalentaria</taxon>
        <taxon>Blenniimorphae</taxon>
        <taxon>Blenniiformes</taxon>
        <taxon>Gobiesocoidei</taxon>
        <taxon>Gobiesocidae</taxon>
        <taxon>Gobiesocinae</taxon>
        <taxon>Gouania</taxon>
    </lineage>
</organism>
<keyword evidence="9" id="KW-0805">Transcription regulation</keyword>
<evidence type="ECO:0000256" key="5">
    <source>
        <dbReference type="ARBA" id="ARBA00022491"/>
    </source>
</evidence>
<evidence type="ECO:0000256" key="2">
    <source>
        <dbReference type="ARBA" id="ARBA00004496"/>
    </source>
</evidence>
<reference evidence="15" key="2">
    <citation type="submission" date="2025-08" db="UniProtKB">
        <authorList>
            <consortium name="Ensembl"/>
        </authorList>
    </citation>
    <scope>IDENTIFICATION</scope>
</reference>
<dbReference type="InterPro" id="IPR022129">
    <property type="entry name" value="Tscrpt_rep_NocA-like"/>
</dbReference>
<dbReference type="PROSITE" id="PS50157">
    <property type="entry name" value="ZINC_FINGER_C2H2_2"/>
    <property type="match status" value="1"/>
</dbReference>
<feature type="compositionally biased region" description="Polar residues" evidence="13">
    <location>
        <begin position="158"/>
        <end position="171"/>
    </location>
</feature>
<dbReference type="Pfam" id="PF12402">
    <property type="entry name" value="nlz1"/>
    <property type="match status" value="1"/>
</dbReference>
<evidence type="ECO:0000259" key="14">
    <source>
        <dbReference type="PROSITE" id="PS50157"/>
    </source>
</evidence>
<feature type="domain" description="C2H2-type" evidence="14">
    <location>
        <begin position="367"/>
        <end position="400"/>
    </location>
</feature>
<dbReference type="OrthoDB" id="10054079at2759"/>
<keyword evidence="16" id="KW-1185">Reference proteome</keyword>
<dbReference type="GO" id="GO:0005634">
    <property type="term" value="C:nucleus"/>
    <property type="evidence" value="ECO:0007669"/>
    <property type="project" value="UniProtKB-SubCell"/>
</dbReference>
<dbReference type="GeneID" id="114473335"/>
<keyword evidence="8" id="KW-0862">Zinc</keyword>
<keyword evidence="7 12" id="KW-0863">Zinc-finger</keyword>
<dbReference type="InterPro" id="IPR051520">
    <property type="entry name" value="Elbow/Noc_ZnFinger"/>
</dbReference>
<evidence type="ECO:0000313" key="15">
    <source>
        <dbReference type="Ensembl" id="ENSGWIP00000020195.1"/>
    </source>
</evidence>
<feature type="compositionally biased region" description="Polar residues" evidence="13">
    <location>
        <begin position="89"/>
        <end position="102"/>
    </location>
</feature>
<evidence type="ECO:0000256" key="11">
    <source>
        <dbReference type="ARBA" id="ARBA00023242"/>
    </source>
</evidence>
<reference evidence="15" key="1">
    <citation type="submission" date="2020-06" db="EMBL/GenBank/DDBJ databases">
        <authorList>
            <consortium name="Wellcome Sanger Institute Data Sharing"/>
        </authorList>
    </citation>
    <scope>NUCLEOTIDE SEQUENCE [LARGE SCALE GENOMIC DNA]</scope>
</reference>
<evidence type="ECO:0000313" key="16">
    <source>
        <dbReference type="Proteomes" id="UP000694680"/>
    </source>
</evidence>
<evidence type="ECO:0000256" key="4">
    <source>
        <dbReference type="ARBA" id="ARBA00022490"/>
    </source>
</evidence>
<dbReference type="GO" id="GO:0045892">
    <property type="term" value="P:negative regulation of DNA-templated transcription"/>
    <property type="evidence" value="ECO:0007669"/>
    <property type="project" value="TreeGrafter"/>
</dbReference>
<evidence type="ECO:0000256" key="3">
    <source>
        <dbReference type="ARBA" id="ARBA00010144"/>
    </source>
</evidence>
<accession>A0A8C5EDW5</accession>
<feature type="compositionally biased region" description="Basic and acidic residues" evidence="13">
    <location>
        <begin position="211"/>
        <end position="229"/>
    </location>
</feature>
<evidence type="ECO:0000256" key="6">
    <source>
        <dbReference type="ARBA" id="ARBA00022723"/>
    </source>
</evidence>
<evidence type="ECO:0000256" key="7">
    <source>
        <dbReference type="ARBA" id="ARBA00022771"/>
    </source>
</evidence>
<evidence type="ECO:0000256" key="9">
    <source>
        <dbReference type="ARBA" id="ARBA00023015"/>
    </source>
</evidence>
<evidence type="ECO:0000256" key="8">
    <source>
        <dbReference type="ARBA" id="ARBA00022833"/>
    </source>
</evidence>
<dbReference type="RefSeq" id="XP_028318696.1">
    <property type="nucleotide sequence ID" value="XM_028462895.1"/>
</dbReference>
<feature type="compositionally biased region" description="Low complexity" evidence="13">
    <location>
        <begin position="199"/>
        <end position="210"/>
    </location>
</feature>
<dbReference type="PANTHER" id="PTHR12522">
    <property type="entry name" value="ZINC-FINGER PROTEIN NOLZ1-RELATED"/>
    <property type="match status" value="1"/>
</dbReference>
<sequence length="479" mass="51426">MRVFSFGSATDRVSQRIEFRETPQPRSPGAPAPLRRLEPLRQAQRLPIRALNMLTAHGAHLLHPDYLQPVSIELDAKKSPLALLAQTCSQIGKSEPPSSKVTPSEKDPSGRSSGLKSSTDDKSNFKPYGKGVGDGRREPLVTSTSSSTKDAFRFPSANVANGTSNGEQQRAYTPRAASPWAGSITPPSAHSPSEDSSHQQDSPSSTSSNHPSRDCDGEKHRSESPRHSDSAYIRASANGSNGSVDQDVGKPGRVTPISPYRTNQPLFPLPSPSMAYHGSMVGGYTGYPSQFVTGLDPTKTGLKHPSPPPSFLQGVCRDPYCLSYPGVSPPCVHDPSLKTSFPLVYPHHLSHPLYSYGFLLPTDPLPHACNWVSAGGPCDKRFPTPDELLVHLRAHTAPPGPPPGMDGKLLSGHIHLPHQSGLGSLSLRAPPTLSLARYHPYSKLPPPCGPSPLTLNPPYYPHYALYAQRLGAASALGYQ</sequence>
<name>A0A8C5EDW5_GOUWI</name>
<dbReference type="GO" id="GO:0008270">
    <property type="term" value="F:zinc ion binding"/>
    <property type="evidence" value="ECO:0007669"/>
    <property type="project" value="UniProtKB-KW"/>
</dbReference>
<dbReference type="Ensembl" id="ENSGWIT00000022202.1">
    <property type="protein sequence ID" value="ENSGWIP00000020195.1"/>
    <property type="gene ID" value="ENSGWIG00000010962.1"/>
</dbReference>
<dbReference type="GO" id="GO:0005737">
    <property type="term" value="C:cytoplasm"/>
    <property type="evidence" value="ECO:0007669"/>
    <property type="project" value="UniProtKB-SubCell"/>
</dbReference>
<dbReference type="PANTHER" id="PTHR12522:SF2">
    <property type="entry name" value="ZINC FINGER PROTEIN 703"/>
    <property type="match status" value="1"/>
</dbReference>
<keyword evidence="4" id="KW-0963">Cytoplasm</keyword>
<feature type="region of interest" description="Disordered" evidence="13">
    <location>
        <begin position="89"/>
        <end position="263"/>
    </location>
</feature>
<dbReference type="Proteomes" id="UP000694680">
    <property type="component" value="Chromosome 12"/>
</dbReference>